<keyword evidence="3" id="KW-1185">Reference proteome</keyword>
<feature type="compositionally biased region" description="Pro residues" evidence="1">
    <location>
        <begin position="275"/>
        <end position="285"/>
    </location>
</feature>
<dbReference type="RefSeq" id="XP_007401247.1">
    <property type="nucleotide sequence ID" value="XM_007401185.1"/>
</dbReference>
<dbReference type="GO" id="GO:0005737">
    <property type="term" value="C:cytoplasm"/>
    <property type="evidence" value="ECO:0007669"/>
    <property type="project" value="TreeGrafter"/>
</dbReference>
<proteinExistence type="predicted"/>
<dbReference type="HOGENOM" id="CLU_040442_0_0_1"/>
<feature type="region of interest" description="Disordered" evidence="1">
    <location>
        <begin position="250"/>
        <end position="324"/>
    </location>
</feature>
<dbReference type="PANTHER" id="PTHR28031">
    <property type="entry name" value="PROLINE-RICH PROTEIN HUA1"/>
    <property type="match status" value="1"/>
</dbReference>
<dbReference type="KEGG" id="pco:PHACADRAFT_264552"/>
<feature type="compositionally biased region" description="Pro residues" evidence="1">
    <location>
        <begin position="66"/>
        <end position="83"/>
    </location>
</feature>
<feature type="compositionally biased region" description="Pro residues" evidence="1">
    <location>
        <begin position="99"/>
        <end position="114"/>
    </location>
</feature>
<feature type="compositionally biased region" description="Low complexity" evidence="1">
    <location>
        <begin position="175"/>
        <end position="192"/>
    </location>
</feature>
<dbReference type="Proteomes" id="UP000008370">
    <property type="component" value="Unassembled WGS sequence"/>
</dbReference>
<sequence>MTDNNPFRRKMSPARDPEISSSSMVELARPPPPIPPRPMSFSGVPGTERDEPESDSGSSRSSSPAQRPPPSDSPLPPLPPLPPRTQASLPPRHPHTSSSPPPEPPHDSPPPPPLSADDLSDILRGESPPPYTPTPDIRRGESTVELGPRRPFQQAPTPSRFVPPMNPPWQRNQFGPQSQWPPSNWSQSPGSGLSRSATGPSHGTYRRVAVPSPAAPPQPPRALSHNRTGSSPAAAQPVSDFARDFYTAGASNEGLLGGSAARYAPPLVNLNPSQFAPPPGPPPDQSPNGHPATPPRPANRGGPQSDAPDEGRPTMKPVPGHPLMSNGRVLVYPAGYECNKCNNTGYKQMDPSNPCMRCWSKYAKPFAGPLTYAPWGAASASGNNFQQPLPSLPAGPASASHRLPPPPHGSLARSASTSRAPGYPGVAAHTTGAPMANGGFLSTNGYASPFHSSSPLSGPSSQYMGSPPPGATVVPPGDPRIGGKLCWRCGGRGSVTFFIFDETCNVCDGLGRTLP</sequence>
<evidence type="ECO:0000313" key="2">
    <source>
        <dbReference type="EMBL" id="EKM50053.1"/>
    </source>
</evidence>
<dbReference type="InParanoid" id="K5VFU9"/>
<feature type="region of interest" description="Disordered" evidence="1">
    <location>
        <begin position="1"/>
        <end position="236"/>
    </location>
</feature>
<dbReference type="EMBL" id="JH930479">
    <property type="protein sequence ID" value="EKM50053.1"/>
    <property type="molecule type" value="Genomic_DNA"/>
</dbReference>
<dbReference type="GeneID" id="18918850"/>
<dbReference type="PANTHER" id="PTHR28031:SF1">
    <property type="entry name" value="PROLINE-RICH PROTEIN HUA1"/>
    <property type="match status" value="1"/>
</dbReference>
<organism evidence="2 3">
    <name type="scientific">Phanerochaete carnosa (strain HHB-10118-sp)</name>
    <name type="common">White-rot fungus</name>
    <name type="synonym">Peniophora carnosa</name>
    <dbReference type="NCBI Taxonomy" id="650164"/>
    <lineage>
        <taxon>Eukaryota</taxon>
        <taxon>Fungi</taxon>
        <taxon>Dikarya</taxon>
        <taxon>Basidiomycota</taxon>
        <taxon>Agaricomycotina</taxon>
        <taxon>Agaricomycetes</taxon>
        <taxon>Polyporales</taxon>
        <taxon>Phanerochaetaceae</taxon>
        <taxon>Phanerochaete</taxon>
    </lineage>
</organism>
<gene>
    <name evidence="2" type="ORF">PHACADRAFT_264552</name>
</gene>
<accession>K5VFU9</accession>
<evidence type="ECO:0000256" key="1">
    <source>
        <dbReference type="SAM" id="MobiDB-lite"/>
    </source>
</evidence>
<reference evidence="2 3" key="1">
    <citation type="journal article" date="2012" name="BMC Genomics">
        <title>Comparative genomics of the white-rot fungi, Phanerochaete carnosa and P. chrysosporium, to elucidate the genetic basis of the distinct wood types they colonize.</title>
        <authorList>
            <person name="Suzuki H."/>
            <person name="MacDonald J."/>
            <person name="Syed K."/>
            <person name="Salamov A."/>
            <person name="Hori C."/>
            <person name="Aerts A."/>
            <person name="Henrissat B."/>
            <person name="Wiebenga A."/>
            <person name="vanKuyk P.A."/>
            <person name="Barry K."/>
            <person name="Lindquist E."/>
            <person name="LaButti K."/>
            <person name="Lapidus A."/>
            <person name="Lucas S."/>
            <person name="Coutinho P."/>
            <person name="Gong Y."/>
            <person name="Samejima M."/>
            <person name="Mahadevan R."/>
            <person name="Abou-Zaid M."/>
            <person name="de Vries R.P."/>
            <person name="Igarashi K."/>
            <person name="Yadav J.S."/>
            <person name="Grigoriev I.V."/>
            <person name="Master E.R."/>
        </authorList>
    </citation>
    <scope>NUCLEOTIDE SEQUENCE [LARGE SCALE GENOMIC DNA]</scope>
    <source>
        <strain evidence="2 3">HHB-10118-sp</strain>
    </source>
</reference>
<dbReference type="AlphaFoldDB" id="K5VFU9"/>
<protein>
    <submittedName>
        <fullName evidence="2">Uncharacterized protein</fullName>
    </submittedName>
</protein>
<dbReference type="STRING" id="650164.K5VFU9"/>
<evidence type="ECO:0000313" key="3">
    <source>
        <dbReference type="Proteomes" id="UP000008370"/>
    </source>
</evidence>
<feature type="compositionally biased region" description="Low complexity" evidence="1">
    <location>
        <begin position="388"/>
        <end position="400"/>
    </location>
</feature>
<name>K5VFU9_PHACS</name>
<feature type="region of interest" description="Disordered" evidence="1">
    <location>
        <begin position="384"/>
        <end position="422"/>
    </location>
</feature>
<dbReference type="PRINTS" id="PR01217">
    <property type="entry name" value="PRICHEXTENSN"/>
</dbReference>
<dbReference type="OrthoDB" id="2405700at2759"/>
<feature type="compositionally biased region" description="Pro residues" evidence="1">
    <location>
        <begin position="29"/>
        <end position="38"/>
    </location>
</feature>
<dbReference type="InterPro" id="IPR038910">
    <property type="entry name" value="Hua1-like"/>
</dbReference>
<dbReference type="FunCoup" id="K5VFU9">
    <property type="interactions" value="284"/>
</dbReference>
<feature type="compositionally biased region" description="Low complexity" evidence="1">
    <location>
        <begin position="55"/>
        <end position="65"/>
    </location>
</feature>